<organism evidence="7 8">
    <name type="scientific">Iris pallida</name>
    <name type="common">Sweet iris</name>
    <dbReference type="NCBI Taxonomy" id="29817"/>
    <lineage>
        <taxon>Eukaryota</taxon>
        <taxon>Viridiplantae</taxon>
        <taxon>Streptophyta</taxon>
        <taxon>Embryophyta</taxon>
        <taxon>Tracheophyta</taxon>
        <taxon>Spermatophyta</taxon>
        <taxon>Magnoliopsida</taxon>
        <taxon>Liliopsida</taxon>
        <taxon>Asparagales</taxon>
        <taxon>Iridaceae</taxon>
        <taxon>Iridoideae</taxon>
        <taxon>Irideae</taxon>
        <taxon>Iris</taxon>
    </lineage>
</organism>
<dbReference type="InterPro" id="IPR036188">
    <property type="entry name" value="FAD/NAD-bd_sf"/>
</dbReference>
<dbReference type="EC" id="1.-.-.-" evidence="6"/>
<comment type="similarity">
    <text evidence="1 6">Belongs to the FMO family.</text>
</comment>
<accession>A0AAX6FQ62</accession>
<evidence type="ECO:0000256" key="1">
    <source>
        <dbReference type="ARBA" id="ARBA00009183"/>
    </source>
</evidence>
<dbReference type="EMBL" id="JANAVB010027397">
    <property type="protein sequence ID" value="KAJ6818148.1"/>
    <property type="molecule type" value="Genomic_DNA"/>
</dbReference>
<dbReference type="PIRSF" id="PIRSF000332">
    <property type="entry name" value="FMO"/>
    <property type="match status" value="1"/>
</dbReference>
<dbReference type="InterPro" id="IPR000960">
    <property type="entry name" value="Flavin_mOase"/>
</dbReference>
<dbReference type="GO" id="GO:0004499">
    <property type="term" value="F:N,N-dimethylaniline monooxygenase activity"/>
    <property type="evidence" value="ECO:0007669"/>
    <property type="project" value="InterPro"/>
</dbReference>
<keyword evidence="4" id="KW-0521">NADP</keyword>
<dbReference type="FunFam" id="3.50.50.60:FF:000226">
    <property type="entry name" value="Flavin-containing monooxygenase"/>
    <property type="match status" value="1"/>
</dbReference>
<keyword evidence="5 6" id="KW-0560">Oxidoreductase</keyword>
<comment type="cofactor">
    <cofactor evidence="6">
        <name>FAD</name>
        <dbReference type="ChEBI" id="CHEBI:57692"/>
    </cofactor>
</comment>
<comment type="caution">
    <text evidence="7">The sequence shown here is derived from an EMBL/GenBank/DDBJ whole genome shotgun (WGS) entry which is preliminary data.</text>
</comment>
<keyword evidence="3 6" id="KW-0274">FAD</keyword>
<dbReference type="SUPFAM" id="SSF51905">
    <property type="entry name" value="FAD/NAD(P)-binding domain"/>
    <property type="match status" value="2"/>
</dbReference>
<keyword evidence="6 7" id="KW-0503">Monooxygenase</keyword>
<proteinExistence type="inferred from homology"/>
<dbReference type="Pfam" id="PF00743">
    <property type="entry name" value="FMO-like"/>
    <property type="match status" value="1"/>
</dbReference>
<evidence type="ECO:0000256" key="5">
    <source>
        <dbReference type="ARBA" id="ARBA00023002"/>
    </source>
</evidence>
<name>A0AAX6FQ62_IRIPA</name>
<dbReference type="Proteomes" id="UP001140949">
    <property type="component" value="Unassembled WGS sequence"/>
</dbReference>
<dbReference type="InterPro" id="IPR020946">
    <property type="entry name" value="Flavin_mOase-like"/>
</dbReference>
<dbReference type="FunFam" id="3.50.50.60:FF:000170">
    <property type="entry name" value="Flavin-containing monooxygenase"/>
    <property type="match status" value="1"/>
</dbReference>
<dbReference type="Gene3D" id="3.50.50.60">
    <property type="entry name" value="FAD/NAD(P)-binding domain"/>
    <property type="match status" value="2"/>
</dbReference>
<evidence type="ECO:0000256" key="2">
    <source>
        <dbReference type="ARBA" id="ARBA00022630"/>
    </source>
</evidence>
<evidence type="ECO:0000256" key="4">
    <source>
        <dbReference type="ARBA" id="ARBA00022857"/>
    </source>
</evidence>
<protein>
    <recommendedName>
        <fullName evidence="6">Flavin-containing monooxygenase</fullName>
        <ecNumber evidence="6">1.-.-.-</ecNumber>
    </recommendedName>
</protein>
<gene>
    <name evidence="7" type="ORF">M6B38_407395</name>
</gene>
<dbReference type="PANTHER" id="PTHR23023">
    <property type="entry name" value="DIMETHYLANILINE MONOOXYGENASE"/>
    <property type="match status" value="1"/>
</dbReference>
<dbReference type="PROSITE" id="PS51257">
    <property type="entry name" value="PROKAR_LIPOPROTEIN"/>
    <property type="match status" value="1"/>
</dbReference>
<dbReference type="InterPro" id="IPR050346">
    <property type="entry name" value="FMO-like"/>
</dbReference>
<dbReference type="GO" id="GO:0050660">
    <property type="term" value="F:flavin adenine dinucleotide binding"/>
    <property type="evidence" value="ECO:0007669"/>
    <property type="project" value="InterPro"/>
</dbReference>
<evidence type="ECO:0000256" key="3">
    <source>
        <dbReference type="ARBA" id="ARBA00022827"/>
    </source>
</evidence>
<sequence length="518" mass="58256">MERKRVCIVGAGVSGLAACKHLMAKGFDPVVLEAGPTLGGVWARTLATTRLQSPSSAYRFSDFPWPEGVTEPYPDHSKVMGYLTSYAERFGVLGRIRFGARVARVEYVGGSAEEEEEEMWGGTGEAFGGKGVWRVSVDRGQPGGDVEVLHADFLILAIGRFTDVPNIPSFHANEGPEAFRGKVIHSMDYSNMGSTAAHEMVKGKRVTVVGYLKSALDIAAECANVNGKDYPCTMICRTPHWIIEDYIAWGVPLGFLYFNRFSELLFHKPGEGLLLSLLATLLSPLAWLISKFCETYFRWVTPMEKYGMVPEHSFSQAMSSCLIALWPDKFYDKVEEGSIVLKKSKTFSFCDEGVIIERESKPVESDLVIFATGFKSDEKLRNMFASPKFRKIIVGTPETTVPLYRECIHPRIPQLAVLGYSESLSNLYTTELRSKWLAHFLDGGFRLPSIKSMEADVVEWEKYMKRYNRESFRRSCVGTLHIWYADQLCRDIGCNPRRKKGFLADWFIPYGPTDYADI</sequence>
<evidence type="ECO:0000313" key="8">
    <source>
        <dbReference type="Proteomes" id="UP001140949"/>
    </source>
</evidence>
<dbReference type="AlphaFoldDB" id="A0AAX6FQ62"/>
<evidence type="ECO:0000256" key="6">
    <source>
        <dbReference type="RuleBase" id="RU361177"/>
    </source>
</evidence>
<reference evidence="7" key="2">
    <citation type="submission" date="2023-04" db="EMBL/GenBank/DDBJ databases">
        <authorList>
            <person name="Bruccoleri R.E."/>
            <person name="Oakeley E.J."/>
            <person name="Faust A.-M."/>
            <person name="Dessus-Babus S."/>
            <person name="Altorfer M."/>
            <person name="Burckhardt D."/>
            <person name="Oertli M."/>
            <person name="Naumann U."/>
            <person name="Petersen F."/>
            <person name="Wong J."/>
        </authorList>
    </citation>
    <scope>NUCLEOTIDE SEQUENCE</scope>
    <source>
        <strain evidence="7">GSM-AAB239-AS_SAM_17_03QT</strain>
        <tissue evidence="7">Leaf</tissue>
    </source>
</reference>
<keyword evidence="8" id="KW-1185">Reference proteome</keyword>
<reference evidence="7" key="1">
    <citation type="journal article" date="2023" name="GigaByte">
        <title>Genome assembly of the bearded iris, Iris pallida Lam.</title>
        <authorList>
            <person name="Bruccoleri R.E."/>
            <person name="Oakeley E.J."/>
            <person name="Faust A.M.E."/>
            <person name="Altorfer M."/>
            <person name="Dessus-Babus S."/>
            <person name="Burckhardt D."/>
            <person name="Oertli M."/>
            <person name="Naumann U."/>
            <person name="Petersen F."/>
            <person name="Wong J."/>
        </authorList>
    </citation>
    <scope>NUCLEOTIDE SEQUENCE</scope>
    <source>
        <strain evidence="7">GSM-AAB239-AS_SAM_17_03QT</strain>
    </source>
</reference>
<keyword evidence="2 6" id="KW-0285">Flavoprotein</keyword>
<dbReference type="GO" id="GO:0050661">
    <property type="term" value="F:NADP binding"/>
    <property type="evidence" value="ECO:0007669"/>
    <property type="project" value="InterPro"/>
</dbReference>
<evidence type="ECO:0000313" key="7">
    <source>
        <dbReference type="EMBL" id="KAJ6818148.1"/>
    </source>
</evidence>